<dbReference type="EMBL" id="JACTNZ010000011">
    <property type="protein sequence ID" value="KAG5526465.1"/>
    <property type="molecule type" value="Genomic_DNA"/>
</dbReference>
<dbReference type="AlphaFoldDB" id="A0AAV6IF14"/>
<feature type="region of interest" description="Disordered" evidence="1">
    <location>
        <begin position="42"/>
        <end position="61"/>
    </location>
</feature>
<keyword evidence="2" id="KW-1133">Transmembrane helix</keyword>
<keyword evidence="2" id="KW-0812">Transmembrane</keyword>
<evidence type="ECO:0000313" key="3">
    <source>
        <dbReference type="EMBL" id="KAG5526465.1"/>
    </source>
</evidence>
<comment type="caution">
    <text evidence="3">The sequence shown here is derived from an EMBL/GenBank/DDBJ whole genome shotgun (WGS) entry which is preliminary data.</text>
</comment>
<evidence type="ECO:0000256" key="1">
    <source>
        <dbReference type="SAM" id="MobiDB-lite"/>
    </source>
</evidence>
<keyword evidence="2" id="KW-0472">Membrane</keyword>
<reference evidence="3" key="1">
    <citation type="submission" date="2020-08" db="EMBL/GenBank/DDBJ databases">
        <title>Plant Genome Project.</title>
        <authorList>
            <person name="Zhang R.-G."/>
        </authorList>
    </citation>
    <scope>NUCLEOTIDE SEQUENCE</scope>
    <source>
        <strain evidence="3">WSP0</strain>
        <tissue evidence="3">Leaf</tissue>
    </source>
</reference>
<evidence type="ECO:0000256" key="2">
    <source>
        <dbReference type="SAM" id="Phobius"/>
    </source>
</evidence>
<organism evidence="3 4">
    <name type="scientific">Rhododendron griersonianum</name>
    <dbReference type="NCBI Taxonomy" id="479676"/>
    <lineage>
        <taxon>Eukaryota</taxon>
        <taxon>Viridiplantae</taxon>
        <taxon>Streptophyta</taxon>
        <taxon>Embryophyta</taxon>
        <taxon>Tracheophyta</taxon>
        <taxon>Spermatophyta</taxon>
        <taxon>Magnoliopsida</taxon>
        <taxon>eudicotyledons</taxon>
        <taxon>Gunneridae</taxon>
        <taxon>Pentapetalae</taxon>
        <taxon>asterids</taxon>
        <taxon>Ericales</taxon>
        <taxon>Ericaceae</taxon>
        <taxon>Ericoideae</taxon>
        <taxon>Rhodoreae</taxon>
        <taxon>Rhododendron</taxon>
    </lineage>
</organism>
<evidence type="ECO:0000313" key="4">
    <source>
        <dbReference type="Proteomes" id="UP000823749"/>
    </source>
</evidence>
<sequence>MHASSRSSVPGLFQLLTYIAEEIDKYMAIKSALGEEYKAIESAAEDGPEQKTTQIPENMGGLGASRQRRLLQILASFPICSASTASLLSALAATGFAFRLGLGKFALHRSLLQVADIGFMGCMTRDRNGKIVEGVDVYR</sequence>
<dbReference type="Proteomes" id="UP000823749">
    <property type="component" value="Chromosome 11"/>
</dbReference>
<accession>A0AAV6IF14</accession>
<name>A0AAV6IF14_9ERIC</name>
<proteinExistence type="predicted"/>
<feature type="transmembrane region" description="Helical" evidence="2">
    <location>
        <begin position="73"/>
        <end position="98"/>
    </location>
</feature>
<keyword evidence="4" id="KW-1185">Reference proteome</keyword>
<gene>
    <name evidence="3" type="ORF">RHGRI_032664</name>
</gene>
<protein>
    <submittedName>
        <fullName evidence="3">Uncharacterized protein</fullName>
    </submittedName>
</protein>